<protein>
    <submittedName>
        <fullName evidence="1">Uncharacterized protein</fullName>
    </submittedName>
</protein>
<reference evidence="1 2" key="3">
    <citation type="journal article" date="2022" name="Microbiol. Spectr.">
        <title>Folding features and dynamics of 3D genome architecture in plant fungal pathogens.</title>
        <authorList>
            <person name="Xia C."/>
        </authorList>
    </citation>
    <scope>NUCLEOTIDE SEQUENCE [LARGE SCALE GENOMIC DNA]</scope>
    <source>
        <strain evidence="1 2">93-210</strain>
    </source>
</reference>
<sequence>NMYYVDNHTRGYDKRYSQKWWPATGQHGRCIYPAIRPHLFPSNFRSPVSSLPVLYIPHLTRCFFSLVPSYIMASVADIQNIITTALQQQSAQQAQQMQAKLASRDEVIIDCPAHDQDSAQRSHTCPRLLSAHPSVTVNLEKVNAKPCPSQQKHHYAGEEINLAGTTGEDDNEYKEMEEEEVSEFLEDFADDTMYSSDHEEDDDNGYQL</sequence>
<name>A0ACC0EX65_9BASI</name>
<reference evidence="2" key="2">
    <citation type="journal article" date="2018" name="Mol. Plant Microbe Interact.">
        <title>Genome sequence resources for the wheat stripe rust pathogen (Puccinia striiformis f. sp. tritici) and the barley stripe rust pathogen (Puccinia striiformis f. sp. hordei).</title>
        <authorList>
            <person name="Xia C."/>
            <person name="Wang M."/>
            <person name="Yin C."/>
            <person name="Cornejo O.E."/>
            <person name="Hulbert S.H."/>
            <person name="Chen X."/>
        </authorList>
    </citation>
    <scope>NUCLEOTIDE SEQUENCE [LARGE SCALE GENOMIC DNA]</scope>
    <source>
        <strain evidence="2">93-210</strain>
    </source>
</reference>
<reference evidence="2" key="1">
    <citation type="journal article" date="2018" name="BMC Genomics">
        <title>Genomic insights into host adaptation between the wheat stripe rust pathogen (Puccinia striiformis f. sp. tritici) and the barley stripe rust pathogen (Puccinia striiformis f. sp. hordei).</title>
        <authorList>
            <person name="Xia C."/>
            <person name="Wang M."/>
            <person name="Yin C."/>
            <person name="Cornejo O.E."/>
            <person name="Hulbert S.H."/>
            <person name="Chen X."/>
        </authorList>
    </citation>
    <scope>NUCLEOTIDE SEQUENCE [LARGE SCALE GENOMIC DNA]</scope>
    <source>
        <strain evidence="2">93-210</strain>
    </source>
</reference>
<proteinExistence type="predicted"/>
<accession>A0ACC0EX65</accession>
<dbReference type="EMBL" id="CM045866">
    <property type="protein sequence ID" value="KAI7961428.1"/>
    <property type="molecule type" value="Genomic_DNA"/>
</dbReference>
<feature type="non-terminal residue" evidence="1">
    <location>
        <position position="1"/>
    </location>
</feature>
<keyword evidence="2" id="KW-1185">Reference proteome</keyword>
<gene>
    <name evidence="1" type="ORF">MJO28_001917</name>
</gene>
<evidence type="ECO:0000313" key="1">
    <source>
        <dbReference type="EMBL" id="KAI7961428.1"/>
    </source>
</evidence>
<organism evidence="1 2">
    <name type="scientific">Puccinia striiformis f. sp. tritici</name>
    <dbReference type="NCBI Taxonomy" id="168172"/>
    <lineage>
        <taxon>Eukaryota</taxon>
        <taxon>Fungi</taxon>
        <taxon>Dikarya</taxon>
        <taxon>Basidiomycota</taxon>
        <taxon>Pucciniomycotina</taxon>
        <taxon>Pucciniomycetes</taxon>
        <taxon>Pucciniales</taxon>
        <taxon>Pucciniaceae</taxon>
        <taxon>Puccinia</taxon>
    </lineage>
</organism>
<dbReference type="Proteomes" id="UP001060170">
    <property type="component" value="Chromosome 2"/>
</dbReference>
<evidence type="ECO:0000313" key="2">
    <source>
        <dbReference type="Proteomes" id="UP001060170"/>
    </source>
</evidence>
<comment type="caution">
    <text evidence="1">The sequence shown here is derived from an EMBL/GenBank/DDBJ whole genome shotgun (WGS) entry which is preliminary data.</text>
</comment>